<keyword evidence="6" id="KW-0472">Membrane</keyword>
<feature type="transmembrane region" description="Helical" evidence="6">
    <location>
        <begin position="21"/>
        <end position="37"/>
    </location>
</feature>
<dbReference type="Proteomes" id="UP000006757">
    <property type="component" value="Unassembled WGS sequence"/>
</dbReference>
<dbReference type="CDD" id="cd07363">
    <property type="entry name" value="45_DOPA_Dioxygenase"/>
    <property type="match status" value="1"/>
</dbReference>
<reference evidence="8" key="1">
    <citation type="journal article" date="2012" name="Eukaryot. Cell">
        <title>Genome sequence of the Trichosporon asahii environmental strain CBS 8904.</title>
        <authorList>
            <person name="Yang R.Y."/>
            <person name="Li H.T."/>
            <person name="Zhu H."/>
            <person name="Zhou G.P."/>
            <person name="Wang M."/>
            <person name="Wang L."/>
        </authorList>
    </citation>
    <scope>NUCLEOTIDE SEQUENCE [LARGE SCALE GENOMIC DNA]</scope>
    <source>
        <strain evidence="8">CBS 8904</strain>
    </source>
</reference>
<feature type="domain" description="Extradiol ring-cleavage dioxygenase class III enzyme subunit B" evidence="7">
    <location>
        <begin position="73"/>
        <end position="226"/>
    </location>
</feature>
<keyword evidence="6" id="KW-0812">Transmembrane</keyword>
<proteinExistence type="inferred from homology"/>
<dbReference type="InParanoid" id="K1V648"/>
<dbReference type="Gene3D" id="3.40.830.10">
    <property type="entry name" value="LigB-like"/>
    <property type="match status" value="2"/>
</dbReference>
<keyword evidence="4" id="KW-0862">Zinc</keyword>
<evidence type="ECO:0000256" key="5">
    <source>
        <dbReference type="ARBA" id="ARBA00023002"/>
    </source>
</evidence>
<evidence type="ECO:0000313" key="9">
    <source>
        <dbReference type="Proteomes" id="UP000006757"/>
    </source>
</evidence>
<gene>
    <name evidence="8" type="ORF">A1Q2_06221</name>
</gene>
<protein>
    <recommendedName>
        <fullName evidence="7">Extradiol ring-cleavage dioxygenase class III enzyme subunit B domain-containing protein</fullName>
    </recommendedName>
</protein>
<accession>K1V648</accession>
<dbReference type="Pfam" id="PF02900">
    <property type="entry name" value="LigB"/>
    <property type="match status" value="2"/>
</dbReference>
<comment type="caution">
    <text evidence="8">The sequence shown here is derived from an EMBL/GenBank/DDBJ whole genome shotgun (WGS) entry which is preliminary data.</text>
</comment>
<dbReference type="AlphaFoldDB" id="K1V648"/>
<dbReference type="InterPro" id="IPR004183">
    <property type="entry name" value="Xdiol_dOase_suB"/>
</dbReference>
<keyword evidence="5" id="KW-0560">Oxidoreductase</keyword>
<evidence type="ECO:0000256" key="3">
    <source>
        <dbReference type="ARBA" id="ARBA00022723"/>
    </source>
</evidence>
<dbReference type="GO" id="GO:0016702">
    <property type="term" value="F:oxidoreductase activity, acting on single donors with incorporation of molecular oxygen, incorporation of two atoms of oxygen"/>
    <property type="evidence" value="ECO:0007669"/>
    <property type="project" value="UniProtKB-ARBA"/>
</dbReference>
<sequence length="445" mass="48110">MPSSPAQQGQGNEQQSSSKKLLAAAVGILLAILLANLNKIKGFVRPSAATVNKLPPLQSRAMSSETYPRGQVYFLSHGGPPTMFDTAAAPYKAWQKYGQAVVEQNPRGLVVVSAHWESNNDQILVNVDQSNPLVYDFYGFPPEYYKQKFESRGNDAMLSDVKSALSSANIDYATTKRGLDHGVWVPFKVAFNGSTSIPIVQVSLPGDGSPVSSAKLGRALASLRDKGYGIMVNVDQSNPLVYDFYGFPPEYYKQTFTSRGSDSMLSDVKTALTSANIDYATTKRGLDHGVWVPFKVAFNGSTSIPIIQVSLPGDGSPISSAKLGRALASLRDKGYGIMGTGQAVHNLRDYITGGRGEYGRPFLDAIQGALKSSDPVQGTVGLFRHPLYRAAHPSPEHLLPLAVAAAATDKQDRIRDIFVKDNGALGWGMWMWQPQQPQAQTPVKA</sequence>
<dbReference type="eggNOG" id="ENOG502QS66">
    <property type="taxonomic scope" value="Eukaryota"/>
</dbReference>
<dbReference type="HOGENOM" id="CLU_046582_1_0_1"/>
<keyword evidence="6" id="KW-1133">Transmembrane helix</keyword>
<dbReference type="SUPFAM" id="SSF53213">
    <property type="entry name" value="LigB-like"/>
    <property type="match status" value="2"/>
</dbReference>
<evidence type="ECO:0000259" key="7">
    <source>
        <dbReference type="Pfam" id="PF02900"/>
    </source>
</evidence>
<evidence type="ECO:0000313" key="8">
    <source>
        <dbReference type="EMBL" id="EKC99489.1"/>
    </source>
</evidence>
<evidence type="ECO:0000256" key="1">
    <source>
        <dbReference type="ARBA" id="ARBA00001947"/>
    </source>
</evidence>
<dbReference type="GO" id="GO:0008270">
    <property type="term" value="F:zinc ion binding"/>
    <property type="evidence" value="ECO:0007669"/>
    <property type="project" value="InterPro"/>
</dbReference>
<dbReference type="PANTHER" id="PTHR30096:SF0">
    <property type="entry name" value="4,5-DOPA DIOXYGENASE EXTRADIOL-LIKE PROTEIN"/>
    <property type="match status" value="1"/>
</dbReference>
<name>K1V648_TRIAC</name>
<dbReference type="OrthoDB" id="7396853at2759"/>
<evidence type="ECO:0000256" key="2">
    <source>
        <dbReference type="ARBA" id="ARBA00007581"/>
    </source>
</evidence>
<comment type="cofactor">
    <cofactor evidence="1">
        <name>Zn(2+)</name>
        <dbReference type="ChEBI" id="CHEBI:29105"/>
    </cofactor>
</comment>
<reference evidence="8" key="2">
    <citation type="submission" date="2012-08" db="EMBL/GenBank/DDBJ databases">
        <authorList>
            <person name="Yang R.-Y."/>
            <person name="Li H.-T."/>
            <person name="Zhu H."/>
            <person name="Zhou G.-P."/>
            <person name="Wang M."/>
            <person name="Wang L."/>
        </authorList>
    </citation>
    <scope>NUCLEOTIDE SEQUENCE</scope>
    <source>
        <strain evidence="8">CBS 8904</strain>
    </source>
</reference>
<evidence type="ECO:0000256" key="6">
    <source>
        <dbReference type="SAM" id="Phobius"/>
    </source>
</evidence>
<feature type="domain" description="Extradiol ring-cleavage dioxygenase class III enzyme subunit B" evidence="7">
    <location>
        <begin position="230"/>
        <end position="411"/>
    </location>
</feature>
<organism evidence="8 9">
    <name type="scientific">Trichosporon asahii var. asahii (strain CBS 8904)</name>
    <name type="common">Yeast</name>
    <dbReference type="NCBI Taxonomy" id="1220162"/>
    <lineage>
        <taxon>Eukaryota</taxon>
        <taxon>Fungi</taxon>
        <taxon>Dikarya</taxon>
        <taxon>Basidiomycota</taxon>
        <taxon>Agaricomycotina</taxon>
        <taxon>Tremellomycetes</taxon>
        <taxon>Trichosporonales</taxon>
        <taxon>Trichosporonaceae</taxon>
        <taxon>Trichosporon</taxon>
    </lineage>
</organism>
<dbReference type="GO" id="GO:0008198">
    <property type="term" value="F:ferrous iron binding"/>
    <property type="evidence" value="ECO:0007669"/>
    <property type="project" value="InterPro"/>
</dbReference>
<keyword evidence="3" id="KW-0479">Metal-binding</keyword>
<dbReference type="InterPro" id="IPR014436">
    <property type="entry name" value="Extradiol_dOase_DODA"/>
</dbReference>
<keyword evidence="9" id="KW-1185">Reference proteome</keyword>
<dbReference type="EMBL" id="AMBO01000371">
    <property type="protein sequence ID" value="EKC99489.1"/>
    <property type="molecule type" value="Genomic_DNA"/>
</dbReference>
<evidence type="ECO:0000256" key="4">
    <source>
        <dbReference type="ARBA" id="ARBA00022833"/>
    </source>
</evidence>
<comment type="similarity">
    <text evidence="2">Belongs to the DODA-type extradiol aromatic ring-opening dioxygenase family.</text>
</comment>
<dbReference type="PANTHER" id="PTHR30096">
    <property type="entry name" value="4,5-DOPA DIOXYGENASE EXTRADIOL-LIKE PROTEIN"/>
    <property type="match status" value="1"/>
</dbReference>
<dbReference type="STRING" id="1220162.K1V648"/>